<accession>A0A9D4I555</accession>
<protein>
    <submittedName>
        <fullName evidence="1">Uncharacterized protein</fullName>
    </submittedName>
</protein>
<evidence type="ECO:0000313" key="2">
    <source>
        <dbReference type="Proteomes" id="UP000828390"/>
    </source>
</evidence>
<keyword evidence="2" id="KW-1185">Reference proteome</keyword>
<dbReference type="EMBL" id="JAIWYP010000010">
    <property type="protein sequence ID" value="KAH3747788.1"/>
    <property type="molecule type" value="Genomic_DNA"/>
</dbReference>
<proteinExistence type="predicted"/>
<dbReference type="Proteomes" id="UP000828390">
    <property type="component" value="Unassembled WGS sequence"/>
</dbReference>
<name>A0A9D4I555_DREPO</name>
<evidence type="ECO:0000313" key="1">
    <source>
        <dbReference type="EMBL" id="KAH3747788.1"/>
    </source>
</evidence>
<comment type="caution">
    <text evidence="1">The sequence shown here is derived from an EMBL/GenBank/DDBJ whole genome shotgun (WGS) entry which is preliminary data.</text>
</comment>
<reference evidence="1" key="2">
    <citation type="submission" date="2020-11" db="EMBL/GenBank/DDBJ databases">
        <authorList>
            <person name="McCartney M.A."/>
            <person name="Auch B."/>
            <person name="Kono T."/>
            <person name="Mallez S."/>
            <person name="Becker A."/>
            <person name="Gohl D.M."/>
            <person name="Silverstein K.A.T."/>
            <person name="Koren S."/>
            <person name="Bechman K.B."/>
            <person name="Herman A."/>
            <person name="Abrahante J.E."/>
            <person name="Garbe J."/>
        </authorList>
    </citation>
    <scope>NUCLEOTIDE SEQUENCE</scope>
    <source>
        <strain evidence="1">Duluth1</strain>
        <tissue evidence="1">Whole animal</tissue>
    </source>
</reference>
<gene>
    <name evidence="1" type="ORF">DPMN_182220</name>
</gene>
<sequence length="78" mass="9249">MRYCRPSPRDFARVCPWAASLCRKTLYRKRPCGSSLNTMVRKGVSTCRGQLPTSRWWLKWKRCTHVLSVSHSHRPMER</sequence>
<reference evidence="1" key="1">
    <citation type="journal article" date="2019" name="bioRxiv">
        <title>The Genome of the Zebra Mussel, Dreissena polymorpha: A Resource for Invasive Species Research.</title>
        <authorList>
            <person name="McCartney M.A."/>
            <person name="Auch B."/>
            <person name="Kono T."/>
            <person name="Mallez S."/>
            <person name="Zhang Y."/>
            <person name="Obille A."/>
            <person name="Becker A."/>
            <person name="Abrahante J.E."/>
            <person name="Garbe J."/>
            <person name="Badalamenti J.P."/>
            <person name="Herman A."/>
            <person name="Mangelson H."/>
            <person name="Liachko I."/>
            <person name="Sullivan S."/>
            <person name="Sone E.D."/>
            <person name="Koren S."/>
            <person name="Silverstein K.A.T."/>
            <person name="Beckman K.B."/>
            <person name="Gohl D.M."/>
        </authorList>
    </citation>
    <scope>NUCLEOTIDE SEQUENCE</scope>
    <source>
        <strain evidence="1">Duluth1</strain>
        <tissue evidence="1">Whole animal</tissue>
    </source>
</reference>
<organism evidence="1 2">
    <name type="scientific">Dreissena polymorpha</name>
    <name type="common">Zebra mussel</name>
    <name type="synonym">Mytilus polymorpha</name>
    <dbReference type="NCBI Taxonomy" id="45954"/>
    <lineage>
        <taxon>Eukaryota</taxon>
        <taxon>Metazoa</taxon>
        <taxon>Spiralia</taxon>
        <taxon>Lophotrochozoa</taxon>
        <taxon>Mollusca</taxon>
        <taxon>Bivalvia</taxon>
        <taxon>Autobranchia</taxon>
        <taxon>Heteroconchia</taxon>
        <taxon>Euheterodonta</taxon>
        <taxon>Imparidentia</taxon>
        <taxon>Neoheterodontei</taxon>
        <taxon>Myida</taxon>
        <taxon>Dreissenoidea</taxon>
        <taxon>Dreissenidae</taxon>
        <taxon>Dreissena</taxon>
    </lineage>
</organism>
<dbReference type="AlphaFoldDB" id="A0A9D4I555"/>